<evidence type="ECO:0000259" key="6">
    <source>
        <dbReference type="PROSITE" id="PS50977"/>
    </source>
</evidence>
<evidence type="ECO:0000256" key="2">
    <source>
        <dbReference type="ARBA" id="ARBA00023015"/>
    </source>
</evidence>
<dbReference type="RefSeq" id="WP_204695390.1">
    <property type="nucleotide sequence ID" value="NZ_JAFBEC010000001.1"/>
</dbReference>
<dbReference type="SUPFAM" id="SSF46689">
    <property type="entry name" value="Homeodomain-like"/>
    <property type="match status" value="1"/>
</dbReference>
<evidence type="ECO:0000256" key="1">
    <source>
        <dbReference type="ARBA" id="ARBA00022491"/>
    </source>
</evidence>
<evidence type="ECO:0000313" key="7">
    <source>
        <dbReference type="EMBL" id="MBM7631217.1"/>
    </source>
</evidence>
<dbReference type="PANTHER" id="PTHR43479:SF11">
    <property type="entry name" value="ACREF_ENVCD OPERON REPRESSOR-RELATED"/>
    <property type="match status" value="1"/>
</dbReference>
<keyword evidence="8" id="KW-1185">Reference proteome</keyword>
<name>A0ABS2P7F6_9BACL</name>
<dbReference type="InterPro" id="IPR050624">
    <property type="entry name" value="HTH-type_Tx_Regulator"/>
</dbReference>
<dbReference type="InterPro" id="IPR001647">
    <property type="entry name" value="HTH_TetR"/>
</dbReference>
<reference evidence="7 8" key="1">
    <citation type="submission" date="2021-01" db="EMBL/GenBank/DDBJ databases">
        <title>Genomic Encyclopedia of Type Strains, Phase IV (KMG-IV): sequencing the most valuable type-strain genomes for metagenomic binning, comparative biology and taxonomic classification.</title>
        <authorList>
            <person name="Goeker M."/>
        </authorList>
    </citation>
    <scope>NUCLEOTIDE SEQUENCE [LARGE SCALE GENOMIC DNA]</scope>
    <source>
        <strain evidence="7 8">DSM 25540</strain>
    </source>
</reference>
<dbReference type="EMBL" id="JAFBEC010000001">
    <property type="protein sequence ID" value="MBM7631217.1"/>
    <property type="molecule type" value="Genomic_DNA"/>
</dbReference>
<evidence type="ECO:0000256" key="4">
    <source>
        <dbReference type="ARBA" id="ARBA00023163"/>
    </source>
</evidence>
<feature type="domain" description="HTH tetR-type" evidence="6">
    <location>
        <begin position="8"/>
        <end position="68"/>
    </location>
</feature>
<keyword evidence="4" id="KW-0804">Transcription</keyword>
<evidence type="ECO:0000256" key="3">
    <source>
        <dbReference type="ARBA" id="ARBA00023125"/>
    </source>
</evidence>
<dbReference type="InterPro" id="IPR036271">
    <property type="entry name" value="Tet_transcr_reg_TetR-rel_C_sf"/>
</dbReference>
<dbReference type="PRINTS" id="PR00455">
    <property type="entry name" value="HTHTETR"/>
</dbReference>
<keyword evidence="2" id="KW-0805">Transcription regulation</keyword>
<dbReference type="PROSITE" id="PS50977">
    <property type="entry name" value="HTH_TETR_2"/>
    <property type="match status" value="1"/>
</dbReference>
<proteinExistence type="predicted"/>
<evidence type="ECO:0000256" key="5">
    <source>
        <dbReference type="PROSITE-ProRule" id="PRU00335"/>
    </source>
</evidence>
<dbReference type="PANTHER" id="PTHR43479">
    <property type="entry name" value="ACREF/ENVCD OPERON REPRESSOR-RELATED"/>
    <property type="match status" value="1"/>
</dbReference>
<dbReference type="Pfam" id="PF00440">
    <property type="entry name" value="TetR_N"/>
    <property type="match status" value="1"/>
</dbReference>
<organism evidence="7 8">
    <name type="scientific">Geomicrobium sediminis</name>
    <dbReference type="NCBI Taxonomy" id="1347788"/>
    <lineage>
        <taxon>Bacteria</taxon>
        <taxon>Bacillati</taxon>
        <taxon>Bacillota</taxon>
        <taxon>Bacilli</taxon>
        <taxon>Bacillales</taxon>
        <taxon>Geomicrobium</taxon>
    </lineage>
</organism>
<dbReference type="InterPro" id="IPR009057">
    <property type="entry name" value="Homeodomain-like_sf"/>
</dbReference>
<protein>
    <submittedName>
        <fullName evidence="7">AcrR family transcriptional regulator</fullName>
    </submittedName>
</protein>
<keyword evidence="3 5" id="KW-0238">DNA-binding</keyword>
<dbReference type="Pfam" id="PF13977">
    <property type="entry name" value="TetR_C_6"/>
    <property type="match status" value="1"/>
</dbReference>
<dbReference type="InterPro" id="IPR039538">
    <property type="entry name" value="BetI_C"/>
</dbReference>
<sequence length="196" mass="23051">MPKRVDHQKRKQIIAKAAMKLIEQKGAEATTLRDIAKEVGLSLGSIQYYFPKQSDLYRYTMETLFQRTKQRMDEVEPKGTSAFDYAVQMIVQYIQVGDQEQRMENAIWIQFAVMEQEENKELYQRFTTIYREFLETVFVQLQKGDCLKEGLDLDLEIKKLEIYTDGLILNAISKLRGFSQTEIGTYVRHYLAHICR</sequence>
<accession>A0ABS2P7F6</accession>
<comment type="caution">
    <text evidence="7">The sequence shown here is derived from an EMBL/GenBank/DDBJ whole genome shotgun (WGS) entry which is preliminary data.</text>
</comment>
<dbReference type="Gene3D" id="1.10.357.10">
    <property type="entry name" value="Tetracycline Repressor, domain 2"/>
    <property type="match status" value="1"/>
</dbReference>
<feature type="DNA-binding region" description="H-T-H motif" evidence="5">
    <location>
        <begin position="31"/>
        <end position="50"/>
    </location>
</feature>
<dbReference type="Proteomes" id="UP000741863">
    <property type="component" value="Unassembled WGS sequence"/>
</dbReference>
<keyword evidence="1" id="KW-0678">Repressor</keyword>
<dbReference type="SUPFAM" id="SSF48498">
    <property type="entry name" value="Tetracyclin repressor-like, C-terminal domain"/>
    <property type="match status" value="1"/>
</dbReference>
<evidence type="ECO:0000313" key="8">
    <source>
        <dbReference type="Proteomes" id="UP000741863"/>
    </source>
</evidence>
<gene>
    <name evidence="7" type="ORF">JOD17_000308</name>
</gene>